<evidence type="ECO:0000313" key="3">
    <source>
        <dbReference type="EMBL" id="KZP33796.1"/>
    </source>
</evidence>
<evidence type="ECO:0000259" key="2">
    <source>
        <dbReference type="Pfam" id="PF20152"/>
    </source>
</evidence>
<feature type="transmembrane region" description="Helical" evidence="1">
    <location>
        <begin position="12"/>
        <end position="35"/>
    </location>
</feature>
<feature type="transmembrane region" description="Helical" evidence="1">
    <location>
        <begin position="199"/>
        <end position="220"/>
    </location>
</feature>
<dbReference type="InterPro" id="IPR045339">
    <property type="entry name" value="DUF6534"/>
</dbReference>
<gene>
    <name evidence="3" type="ORF">FIBSPDRAFT_1035791</name>
</gene>
<feature type="transmembrane region" description="Helical" evidence="1">
    <location>
        <begin position="155"/>
        <end position="179"/>
    </location>
</feature>
<evidence type="ECO:0000256" key="1">
    <source>
        <dbReference type="SAM" id="Phobius"/>
    </source>
</evidence>
<dbReference type="AlphaFoldDB" id="A0A166WIP0"/>
<proteinExistence type="predicted"/>
<organism evidence="3 4">
    <name type="scientific">Athelia psychrophila</name>
    <dbReference type="NCBI Taxonomy" id="1759441"/>
    <lineage>
        <taxon>Eukaryota</taxon>
        <taxon>Fungi</taxon>
        <taxon>Dikarya</taxon>
        <taxon>Basidiomycota</taxon>
        <taxon>Agaricomycotina</taxon>
        <taxon>Agaricomycetes</taxon>
        <taxon>Agaricomycetidae</taxon>
        <taxon>Atheliales</taxon>
        <taxon>Atheliaceae</taxon>
        <taxon>Athelia</taxon>
    </lineage>
</organism>
<keyword evidence="1" id="KW-0472">Membrane</keyword>
<protein>
    <recommendedName>
        <fullName evidence="2">DUF6534 domain-containing protein</fullName>
    </recommendedName>
</protein>
<feature type="transmembrane region" description="Helical" evidence="1">
    <location>
        <begin position="86"/>
        <end position="106"/>
    </location>
</feature>
<dbReference type="OrthoDB" id="3265526at2759"/>
<accession>A0A166WIP0</accession>
<feature type="transmembrane region" description="Helical" evidence="1">
    <location>
        <begin position="47"/>
        <end position="66"/>
    </location>
</feature>
<dbReference type="Pfam" id="PF20152">
    <property type="entry name" value="DUF6534"/>
    <property type="match status" value="1"/>
</dbReference>
<feature type="transmembrane region" description="Helical" evidence="1">
    <location>
        <begin position="118"/>
        <end position="143"/>
    </location>
</feature>
<dbReference type="Proteomes" id="UP000076532">
    <property type="component" value="Unassembled WGS sequence"/>
</dbReference>
<keyword evidence="1" id="KW-0812">Transmembrane</keyword>
<sequence>MAKNPAEIGLGPMLIGTLLDILLYGIMIAQVHTYFTTFPKDRKWIKCFVWFLLVANTVNVLFDVVYVYQSLVVHFGDVSYFHKANWVFATDPAMTGIIASSVQLFFSWRIKVISGNTLTTAFVGLGSFIGLLGSIGTSIAVGIVPEFTEFVKFEVIVIIWLVSAVLTDVCIAFTLSYYLQRRKTNFATTDDVVNRIIRLTIQTGAIVTVWATIDLIVYLVDNTGTHLIFNVPLSKLYTITLMSSLNSRRGWKFGISEESFSGDALCSYRQTSNAVDILSANGRQEIFVQVERHEMNDVEDRDKKYNETTV</sequence>
<dbReference type="STRING" id="436010.A0A166WIP0"/>
<keyword evidence="4" id="KW-1185">Reference proteome</keyword>
<feature type="domain" description="DUF6534" evidence="2">
    <location>
        <begin position="164"/>
        <end position="249"/>
    </location>
</feature>
<evidence type="ECO:0000313" key="4">
    <source>
        <dbReference type="Proteomes" id="UP000076532"/>
    </source>
</evidence>
<reference evidence="3 4" key="1">
    <citation type="journal article" date="2016" name="Mol. Biol. Evol.">
        <title>Comparative Genomics of Early-Diverging Mushroom-Forming Fungi Provides Insights into the Origins of Lignocellulose Decay Capabilities.</title>
        <authorList>
            <person name="Nagy L.G."/>
            <person name="Riley R."/>
            <person name="Tritt A."/>
            <person name="Adam C."/>
            <person name="Daum C."/>
            <person name="Floudas D."/>
            <person name="Sun H."/>
            <person name="Yadav J.S."/>
            <person name="Pangilinan J."/>
            <person name="Larsson K.H."/>
            <person name="Matsuura K."/>
            <person name="Barry K."/>
            <person name="Labutti K."/>
            <person name="Kuo R."/>
            <person name="Ohm R.A."/>
            <person name="Bhattacharya S.S."/>
            <person name="Shirouzu T."/>
            <person name="Yoshinaga Y."/>
            <person name="Martin F.M."/>
            <person name="Grigoriev I.V."/>
            <person name="Hibbett D.S."/>
        </authorList>
    </citation>
    <scope>NUCLEOTIDE SEQUENCE [LARGE SCALE GENOMIC DNA]</scope>
    <source>
        <strain evidence="3 4">CBS 109695</strain>
    </source>
</reference>
<dbReference type="PANTHER" id="PTHR40465:SF1">
    <property type="entry name" value="DUF6534 DOMAIN-CONTAINING PROTEIN"/>
    <property type="match status" value="1"/>
</dbReference>
<keyword evidence="1" id="KW-1133">Transmembrane helix</keyword>
<feature type="transmembrane region" description="Helical" evidence="1">
    <location>
        <begin position="226"/>
        <end position="245"/>
    </location>
</feature>
<dbReference type="EMBL" id="KV417481">
    <property type="protein sequence ID" value="KZP33796.1"/>
    <property type="molecule type" value="Genomic_DNA"/>
</dbReference>
<dbReference type="PANTHER" id="PTHR40465">
    <property type="entry name" value="CHROMOSOME 1, WHOLE GENOME SHOTGUN SEQUENCE"/>
    <property type="match status" value="1"/>
</dbReference>
<name>A0A166WIP0_9AGAM</name>